<evidence type="ECO:0000313" key="2">
    <source>
        <dbReference type="Proteomes" id="UP000178089"/>
    </source>
</evidence>
<evidence type="ECO:0000313" key="1">
    <source>
        <dbReference type="EMBL" id="OHA29453.1"/>
    </source>
</evidence>
<name>A0A1G2N0A8_9BACT</name>
<protein>
    <recommendedName>
        <fullName evidence="3">Aminoglycoside phosphotransferase domain-containing protein</fullName>
    </recommendedName>
</protein>
<gene>
    <name evidence="1" type="ORF">A3F51_00240</name>
</gene>
<dbReference type="Proteomes" id="UP000178089">
    <property type="component" value="Unassembled WGS sequence"/>
</dbReference>
<dbReference type="InterPro" id="IPR011009">
    <property type="entry name" value="Kinase-like_dom_sf"/>
</dbReference>
<proteinExistence type="predicted"/>
<dbReference type="SUPFAM" id="SSF56112">
    <property type="entry name" value="Protein kinase-like (PK-like)"/>
    <property type="match status" value="1"/>
</dbReference>
<dbReference type="EMBL" id="MHRT01000004">
    <property type="protein sequence ID" value="OHA29453.1"/>
    <property type="molecule type" value="Genomic_DNA"/>
</dbReference>
<accession>A0A1G2N0A8</accession>
<sequence>MTMKSTLPEERWKEYVATQLSAISALLKPIGYELSEHQPHLSGERYLMTRNKLVLAATRMKDGMKVIVKTSNHPDGQKEIITEKTARDTLMSIEFASEYILFPVEIYHGTKGGYMIWITEYIPQDKVFVAHTIEDQFFLILRAFEAQESFHATTLEHLKTIQKNFVIFGPDKYLESFKTFPEKTRTAFAKIKSDPRFLVDALKMLQSNVAVLGRYSNYLTHTDFVPHNFRVRDHAIYMLDCSAVHFGNKYEGWARFLNYMFIHNPKLEAMLLAYIRKNRGAEEYLDLRLMRAYKIGYLLNYYAAALEKTDGDLRELTKLRLSFWHDMLMAILNDIQPDPKILPEYLAGRNRLRSPEEKERQQEFAAA</sequence>
<dbReference type="AlphaFoldDB" id="A0A1G2N0A8"/>
<organism evidence="1 2">
    <name type="scientific">Candidatus Taylorbacteria bacterium RIFCSPHIGHO2_12_FULL_45_16</name>
    <dbReference type="NCBI Taxonomy" id="1802315"/>
    <lineage>
        <taxon>Bacteria</taxon>
        <taxon>Candidatus Tayloriibacteriota</taxon>
    </lineage>
</organism>
<comment type="caution">
    <text evidence="1">The sequence shown here is derived from an EMBL/GenBank/DDBJ whole genome shotgun (WGS) entry which is preliminary data.</text>
</comment>
<evidence type="ECO:0008006" key="3">
    <source>
        <dbReference type="Google" id="ProtNLM"/>
    </source>
</evidence>
<reference evidence="1 2" key="1">
    <citation type="journal article" date="2016" name="Nat. Commun.">
        <title>Thousands of microbial genomes shed light on interconnected biogeochemical processes in an aquifer system.</title>
        <authorList>
            <person name="Anantharaman K."/>
            <person name="Brown C.T."/>
            <person name="Hug L.A."/>
            <person name="Sharon I."/>
            <person name="Castelle C.J."/>
            <person name="Probst A.J."/>
            <person name="Thomas B.C."/>
            <person name="Singh A."/>
            <person name="Wilkins M.J."/>
            <person name="Karaoz U."/>
            <person name="Brodie E.L."/>
            <person name="Williams K.H."/>
            <person name="Hubbard S.S."/>
            <person name="Banfield J.F."/>
        </authorList>
    </citation>
    <scope>NUCLEOTIDE SEQUENCE [LARGE SCALE GENOMIC DNA]</scope>
</reference>